<dbReference type="Gene3D" id="3.90.550.20">
    <property type="match status" value="1"/>
</dbReference>
<dbReference type="EMBL" id="PJQM01001476">
    <property type="protein sequence ID" value="RCI02241.1"/>
    <property type="molecule type" value="Genomic_DNA"/>
</dbReference>
<reference evidence="3 4" key="1">
    <citation type="journal article" date="2018" name="G3 (Bethesda)">
        <title>Phylogenetic and Phylogenomic Definition of Rhizopus Species.</title>
        <authorList>
            <person name="Gryganskyi A.P."/>
            <person name="Golan J."/>
            <person name="Dolatabadi S."/>
            <person name="Mondo S."/>
            <person name="Robb S."/>
            <person name="Idnurm A."/>
            <person name="Muszewska A."/>
            <person name="Steczkiewicz K."/>
            <person name="Masonjones S."/>
            <person name="Liao H.L."/>
            <person name="Gajdeczka M.T."/>
            <person name="Anike F."/>
            <person name="Vuek A."/>
            <person name="Anishchenko I.M."/>
            <person name="Voigt K."/>
            <person name="de Hoog G.S."/>
            <person name="Smith M.E."/>
            <person name="Heitman J."/>
            <person name="Vilgalys R."/>
            <person name="Stajich J.E."/>
        </authorList>
    </citation>
    <scope>NUCLEOTIDE SEQUENCE [LARGE SCALE GENOMIC DNA]</scope>
    <source>
        <strain evidence="3 4">LSU 92-RS-03</strain>
    </source>
</reference>
<evidence type="ECO:0008006" key="5">
    <source>
        <dbReference type="Google" id="ProtNLM"/>
    </source>
</evidence>
<evidence type="ECO:0000256" key="2">
    <source>
        <dbReference type="SAM" id="Phobius"/>
    </source>
</evidence>
<dbReference type="InterPro" id="IPR029044">
    <property type="entry name" value="Nucleotide-diphossugar_trans"/>
</dbReference>
<keyword evidence="4" id="KW-1185">Reference proteome</keyword>
<evidence type="ECO:0000313" key="3">
    <source>
        <dbReference type="EMBL" id="RCI02241.1"/>
    </source>
</evidence>
<protein>
    <recommendedName>
        <fullName evidence="5">Glycosyltransferase family 32 protein</fullName>
    </recommendedName>
</protein>
<evidence type="ECO:0000313" key="4">
    <source>
        <dbReference type="Proteomes" id="UP000253551"/>
    </source>
</evidence>
<dbReference type="InterPro" id="IPR007577">
    <property type="entry name" value="GlycoTrfase_DXD_sugar-bd_CS"/>
</dbReference>
<dbReference type="AlphaFoldDB" id="A0A367KJB5"/>
<feature type="transmembrane region" description="Helical" evidence="2">
    <location>
        <begin position="34"/>
        <end position="52"/>
    </location>
</feature>
<accession>A0A367KJB5</accession>
<organism evidence="3 4">
    <name type="scientific">Rhizopus stolonifer</name>
    <name type="common">Rhizopus nigricans</name>
    <dbReference type="NCBI Taxonomy" id="4846"/>
    <lineage>
        <taxon>Eukaryota</taxon>
        <taxon>Fungi</taxon>
        <taxon>Fungi incertae sedis</taxon>
        <taxon>Mucoromycota</taxon>
        <taxon>Mucoromycotina</taxon>
        <taxon>Mucoromycetes</taxon>
        <taxon>Mucorales</taxon>
        <taxon>Mucorineae</taxon>
        <taxon>Rhizopodaceae</taxon>
        <taxon>Rhizopus</taxon>
    </lineage>
</organism>
<keyword evidence="2" id="KW-1133">Transmembrane helix</keyword>
<dbReference type="SUPFAM" id="SSF53448">
    <property type="entry name" value="Nucleotide-diphospho-sugar transferases"/>
    <property type="match status" value="1"/>
</dbReference>
<comment type="similarity">
    <text evidence="1">Belongs to the glycosyltransferase 32 family.</text>
</comment>
<dbReference type="STRING" id="4846.A0A367KJB5"/>
<proteinExistence type="inferred from homology"/>
<keyword evidence="2" id="KW-0812">Transmembrane</keyword>
<name>A0A367KJB5_RHIST</name>
<dbReference type="Proteomes" id="UP000253551">
    <property type="component" value="Unassembled WGS sequence"/>
</dbReference>
<sequence>MSIFPDLLGNARAYTRLPTASTFIRPKRWKLLTIIKYAILIIITIVITFFTICQLQLNIRVYLRNWISHADDAYYAPLAGCFDNLPEDSHYITGKAQYVNDLSPGISLMEDYDCYDFAATIQPKKSVQRKETMIYHAYWRSDLAPVGPKQLATLRSLFATQTANNTMVYLWSNGDLSQSSVIQEIQKHVGNRLQTKIYDSHELAKGSPMENSSHLELKDTSGYLDGDLVRLLVIYRHGGMWFDMDSLFVRDMSPLFEQEWLLQWDCYLPNGFPFNGAFMRFHKQSPYLCEMLSELSSGPLPRPATIDWGGYMYYRIYRRLLHHGIRPWAVLPWCFTDSMVCSPKNSMPNAFIEADFSKERLLKTFAYHWHNQWKKEPGSLFRFLDELHKKTIGW</sequence>
<dbReference type="OrthoDB" id="409543at2759"/>
<gene>
    <name evidence="3" type="ORF">CU098_011739</name>
</gene>
<dbReference type="Pfam" id="PF04488">
    <property type="entry name" value="Gly_transf_sug"/>
    <property type="match status" value="1"/>
</dbReference>
<comment type="caution">
    <text evidence="3">The sequence shown here is derived from an EMBL/GenBank/DDBJ whole genome shotgun (WGS) entry which is preliminary data.</text>
</comment>
<keyword evidence="2" id="KW-0472">Membrane</keyword>
<evidence type="ECO:0000256" key="1">
    <source>
        <dbReference type="ARBA" id="ARBA00009003"/>
    </source>
</evidence>